<dbReference type="Proteomes" id="UP000078070">
    <property type="component" value="Chromosome"/>
</dbReference>
<keyword evidence="4 7" id="KW-0238">DNA-binding</keyword>
<evidence type="ECO:0000259" key="9">
    <source>
        <dbReference type="PROSITE" id="PS50977"/>
    </source>
</evidence>
<dbReference type="HAMAP" id="MF_00768">
    <property type="entry name" value="HTH_type_BetI"/>
    <property type="match status" value="1"/>
</dbReference>
<proteinExistence type="inferred from homology"/>
<dbReference type="InterPro" id="IPR036271">
    <property type="entry name" value="Tet_transcr_reg_TetR-rel_C_sf"/>
</dbReference>
<dbReference type="InterPro" id="IPR017757">
    <property type="entry name" value="Tscrpt_rep_BetI"/>
</dbReference>
<comment type="function">
    <text evidence="7">Repressor involved in choline regulation of the bet genes.</text>
</comment>
<evidence type="ECO:0000256" key="6">
    <source>
        <dbReference type="ARBA" id="ARBA00024936"/>
    </source>
</evidence>
<dbReference type="Pfam" id="PF00440">
    <property type="entry name" value="TetR_N"/>
    <property type="match status" value="1"/>
</dbReference>
<dbReference type="Gene3D" id="1.10.357.10">
    <property type="entry name" value="Tetracycline Repressor, domain 2"/>
    <property type="match status" value="1"/>
</dbReference>
<dbReference type="NCBIfam" id="NF001978">
    <property type="entry name" value="PRK00767.1"/>
    <property type="match status" value="1"/>
</dbReference>
<evidence type="ECO:0000256" key="1">
    <source>
        <dbReference type="ARBA" id="ARBA00004719"/>
    </source>
</evidence>
<dbReference type="InterPro" id="IPR039538">
    <property type="entry name" value="BetI_C"/>
</dbReference>
<dbReference type="InterPro" id="IPR023772">
    <property type="entry name" value="DNA-bd_HTH_TetR-type_CS"/>
</dbReference>
<dbReference type="OrthoDB" id="7618612at2"/>
<dbReference type="PRINTS" id="PR00455">
    <property type="entry name" value="HTHTETR"/>
</dbReference>
<sequence length="194" mass="21522">MPKVGMQPIRRKQLIEATAAVIHQYGYANTTVAKISKIAGVSTGIIHHYFDGKNDLLAETMRQLMRQLTDGIYSDWSRANSPRERIAAIIDGNFSAEQFAPEVVTCWLAFWAETPHDAALQRLSGIRGARMRSNLLHNFREMLPANEAQDAALLLASLIDGLWINCALASPTSDATTARRLAHQTLARLLHEDS</sequence>
<evidence type="ECO:0000256" key="4">
    <source>
        <dbReference type="ARBA" id="ARBA00023125"/>
    </source>
</evidence>
<evidence type="ECO:0000256" key="2">
    <source>
        <dbReference type="ARBA" id="ARBA00022491"/>
    </source>
</evidence>
<dbReference type="GO" id="GO:0045892">
    <property type="term" value="P:negative regulation of DNA-templated transcription"/>
    <property type="evidence" value="ECO:0007669"/>
    <property type="project" value="UniProtKB-UniRule"/>
</dbReference>
<dbReference type="PANTHER" id="PTHR30055:SF234">
    <property type="entry name" value="HTH-TYPE TRANSCRIPTIONAL REGULATOR BETI"/>
    <property type="match status" value="1"/>
</dbReference>
<feature type="DNA-binding region" description="H-T-H motif" evidence="7 8">
    <location>
        <begin position="31"/>
        <end position="50"/>
    </location>
</feature>
<comment type="function">
    <text evidence="6">Repressor involved in the biosynthesis of the osmoprotectant glycine betaine. It represses transcription of the choline transporter BetT and the genes of BetAB involved in the synthesis of glycine betaine.</text>
</comment>
<dbReference type="GO" id="GO:0000976">
    <property type="term" value="F:transcription cis-regulatory region binding"/>
    <property type="evidence" value="ECO:0007669"/>
    <property type="project" value="TreeGrafter"/>
</dbReference>
<accession>A0A1A9F3U6</accession>
<gene>
    <name evidence="7" type="primary">betI</name>
    <name evidence="10" type="ORF">A8C75_21250</name>
</gene>
<dbReference type="InterPro" id="IPR001647">
    <property type="entry name" value="HTH_TetR"/>
</dbReference>
<dbReference type="KEGG" id="mars:A8C75_21250"/>
<dbReference type="NCBIfam" id="TIGR03384">
    <property type="entry name" value="betaine_BetI"/>
    <property type="match status" value="1"/>
</dbReference>
<keyword evidence="11" id="KW-1185">Reference proteome</keyword>
<dbReference type="Pfam" id="PF13977">
    <property type="entry name" value="TetR_C_6"/>
    <property type="match status" value="1"/>
</dbReference>
<dbReference type="EMBL" id="CP015839">
    <property type="protein sequence ID" value="ANG64752.1"/>
    <property type="molecule type" value="Genomic_DNA"/>
</dbReference>
<reference evidence="11" key="1">
    <citation type="submission" date="2016-05" db="EMBL/GenBank/DDBJ databases">
        <authorList>
            <person name="Baek K."/>
            <person name="Yang S.-J."/>
        </authorList>
    </citation>
    <scope>NUCLEOTIDE SEQUENCE [LARGE SCALE GENOMIC DNA]</scope>
    <source>
        <strain evidence="11">ST58-10</strain>
    </source>
</reference>
<evidence type="ECO:0000256" key="8">
    <source>
        <dbReference type="PROSITE-ProRule" id="PRU00335"/>
    </source>
</evidence>
<dbReference type="SUPFAM" id="SSF48498">
    <property type="entry name" value="Tetracyclin repressor-like, C-terminal domain"/>
    <property type="match status" value="1"/>
</dbReference>
<protein>
    <recommendedName>
        <fullName evidence="7">HTH-type transcriptional regulator BetI</fullName>
    </recommendedName>
</protein>
<dbReference type="SUPFAM" id="SSF46689">
    <property type="entry name" value="Homeodomain-like"/>
    <property type="match status" value="1"/>
</dbReference>
<feature type="domain" description="HTH tetR-type" evidence="9">
    <location>
        <begin position="8"/>
        <end position="68"/>
    </location>
</feature>
<dbReference type="AlphaFoldDB" id="A0A1A9F3U6"/>
<dbReference type="UniPathway" id="UPA00529"/>
<keyword evidence="2 7" id="KW-0678">Repressor</keyword>
<evidence type="ECO:0000313" key="11">
    <source>
        <dbReference type="Proteomes" id="UP000078070"/>
    </source>
</evidence>
<reference evidence="10 11" key="2">
    <citation type="journal article" date="2018" name="Int. J. Syst. Evol. Microbiol.">
        <title>Marinobacterium aestuarii sp. nov., a benzene-degrading marine bacterium isolated from estuary sediment.</title>
        <authorList>
            <person name="Bae S.S."/>
            <person name="Jung J."/>
            <person name="Chung D."/>
            <person name="Baek K."/>
        </authorList>
    </citation>
    <scope>NUCLEOTIDE SEQUENCE [LARGE SCALE GENOMIC DNA]</scope>
    <source>
        <strain evidence="10 11">ST58-10</strain>
    </source>
</reference>
<evidence type="ECO:0000313" key="10">
    <source>
        <dbReference type="EMBL" id="ANG64752.1"/>
    </source>
</evidence>
<dbReference type="InterPro" id="IPR009057">
    <property type="entry name" value="Homeodomain-like_sf"/>
</dbReference>
<organism evidence="10 11">
    <name type="scientific">Marinobacterium aestuarii</name>
    <dbReference type="NCBI Taxonomy" id="1821621"/>
    <lineage>
        <taxon>Bacteria</taxon>
        <taxon>Pseudomonadati</taxon>
        <taxon>Pseudomonadota</taxon>
        <taxon>Gammaproteobacteria</taxon>
        <taxon>Oceanospirillales</taxon>
        <taxon>Oceanospirillaceae</taxon>
        <taxon>Marinobacterium</taxon>
    </lineage>
</organism>
<dbReference type="PANTHER" id="PTHR30055">
    <property type="entry name" value="HTH-TYPE TRANSCRIPTIONAL REGULATOR RUTR"/>
    <property type="match status" value="1"/>
</dbReference>
<evidence type="ECO:0000256" key="7">
    <source>
        <dbReference type="HAMAP-Rule" id="MF_00768"/>
    </source>
</evidence>
<evidence type="ECO:0000256" key="3">
    <source>
        <dbReference type="ARBA" id="ARBA00023015"/>
    </source>
</evidence>
<comment type="pathway">
    <text evidence="1 7">Amine and polyamine biosynthesis; betaine biosynthesis via choline pathway [regulation].</text>
</comment>
<dbReference type="InterPro" id="IPR050109">
    <property type="entry name" value="HTH-type_TetR-like_transc_reg"/>
</dbReference>
<evidence type="ECO:0000256" key="5">
    <source>
        <dbReference type="ARBA" id="ARBA00023163"/>
    </source>
</evidence>
<keyword evidence="5 7" id="KW-0804">Transcription</keyword>
<dbReference type="PROSITE" id="PS01081">
    <property type="entry name" value="HTH_TETR_1"/>
    <property type="match status" value="1"/>
</dbReference>
<keyword evidence="3 7" id="KW-0805">Transcription regulation</keyword>
<dbReference type="RefSeq" id="WP_067386372.1">
    <property type="nucleotide sequence ID" value="NZ_CP015839.1"/>
</dbReference>
<dbReference type="PROSITE" id="PS50977">
    <property type="entry name" value="HTH_TETR_2"/>
    <property type="match status" value="1"/>
</dbReference>
<name>A0A1A9F3U6_9GAMM</name>
<dbReference type="STRING" id="1821621.A8C75_21250"/>
<dbReference type="GO" id="GO:0019285">
    <property type="term" value="P:glycine betaine biosynthetic process from choline"/>
    <property type="evidence" value="ECO:0007669"/>
    <property type="project" value="UniProtKB-UniRule"/>
</dbReference>
<dbReference type="GO" id="GO:0003700">
    <property type="term" value="F:DNA-binding transcription factor activity"/>
    <property type="evidence" value="ECO:0007669"/>
    <property type="project" value="UniProtKB-UniRule"/>
</dbReference>